<protein>
    <submittedName>
        <fullName evidence="2">Uncharacterized protein</fullName>
    </submittedName>
</protein>
<dbReference type="EMBL" id="JBHTAS010000001">
    <property type="protein sequence ID" value="MFC7140001.1"/>
    <property type="molecule type" value="Genomic_DNA"/>
</dbReference>
<evidence type="ECO:0000256" key="1">
    <source>
        <dbReference type="SAM" id="MobiDB-lite"/>
    </source>
</evidence>
<evidence type="ECO:0000313" key="2">
    <source>
        <dbReference type="EMBL" id="MFC7140001.1"/>
    </source>
</evidence>
<dbReference type="GeneID" id="78820273"/>
<dbReference type="AlphaFoldDB" id="A0ABD5Y190"/>
<keyword evidence="3" id="KW-1185">Reference proteome</keyword>
<comment type="caution">
    <text evidence="2">The sequence shown here is derived from an EMBL/GenBank/DDBJ whole genome shotgun (WGS) entry which is preliminary data.</text>
</comment>
<sequence>MDFDTILVPTDRSDPAKAIVDDGTGNSMDVMETPDRSFVRTEY</sequence>
<organism evidence="2 3">
    <name type="scientific">Halosimplex aquaticum</name>
    <dbReference type="NCBI Taxonomy" id="3026162"/>
    <lineage>
        <taxon>Archaea</taxon>
        <taxon>Methanobacteriati</taxon>
        <taxon>Methanobacteriota</taxon>
        <taxon>Stenosarchaea group</taxon>
        <taxon>Halobacteria</taxon>
        <taxon>Halobacteriales</taxon>
        <taxon>Haloarculaceae</taxon>
        <taxon>Halosimplex</taxon>
    </lineage>
</organism>
<evidence type="ECO:0000313" key="3">
    <source>
        <dbReference type="Proteomes" id="UP001596432"/>
    </source>
</evidence>
<feature type="compositionally biased region" description="Basic and acidic residues" evidence="1">
    <location>
        <begin position="33"/>
        <end position="43"/>
    </location>
</feature>
<accession>A0ABD5Y190</accession>
<gene>
    <name evidence="2" type="ORF">ACFQMA_09160</name>
</gene>
<name>A0ABD5Y190_9EURY</name>
<dbReference type="Proteomes" id="UP001596432">
    <property type="component" value="Unassembled WGS sequence"/>
</dbReference>
<reference evidence="2 3" key="1">
    <citation type="journal article" date="2019" name="Int. J. Syst. Evol. Microbiol.">
        <title>The Global Catalogue of Microorganisms (GCM) 10K type strain sequencing project: providing services to taxonomists for standard genome sequencing and annotation.</title>
        <authorList>
            <consortium name="The Broad Institute Genomics Platform"/>
            <consortium name="The Broad Institute Genome Sequencing Center for Infectious Disease"/>
            <person name="Wu L."/>
            <person name="Ma J."/>
        </authorList>
    </citation>
    <scope>NUCLEOTIDE SEQUENCE [LARGE SCALE GENOMIC DNA]</scope>
    <source>
        <strain evidence="2 3">XZYJT29</strain>
    </source>
</reference>
<feature type="region of interest" description="Disordered" evidence="1">
    <location>
        <begin position="14"/>
        <end position="43"/>
    </location>
</feature>
<dbReference type="RefSeq" id="WP_274325568.1">
    <property type="nucleotide sequence ID" value="NZ_CP118158.1"/>
</dbReference>
<proteinExistence type="predicted"/>